<keyword evidence="13" id="KW-0902">Two-component regulatory system</keyword>
<dbReference type="SMART" id="SM00388">
    <property type="entry name" value="HisKA"/>
    <property type="match status" value="1"/>
</dbReference>
<dbReference type="Gene3D" id="1.10.287.130">
    <property type="match status" value="1"/>
</dbReference>
<feature type="modified residue" description="Phosphohistidine" evidence="20">
    <location>
        <position position="1358"/>
    </location>
</feature>
<dbReference type="Gene3D" id="3.30.565.10">
    <property type="entry name" value="Histidine kinase-like ATPase, C-terminal domain"/>
    <property type="match status" value="1"/>
</dbReference>
<evidence type="ECO:0000256" key="10">
    <source>
        <dbReference type="ARBA" id="ARBA00022777"/>
    </source>
</evidence>
<dbReference type="InterPro" id="IPR042240">
    <property type="entry name" value="CHASE_sf"/>
</dbReference>
<dbReference type="CDD" id="cd17546">
    <property type="entry name" value="REC_hyHK_CKI1_RcsC-like"/>
    <property type="match status" value="2"/>
</dbReference>
<evidence type="ECO:0000256" key="20">
    <source>
        <dbReference type="PROSITE-ProRule" id="PRU00110"/>
    </source>
</evidence>
<evidence type="ECO:0000256" key="11">
    <source>
        <dbReference type="ARBA" id="ARBA00022840"/>
    </source>
</evidence>
<dbReference type="Pfam" id="PF03924">
    <property type="entry name" value="CHASE"/>
    <property type="match status" value="1"/>
</dbReference>
<feature type="domain" description="PAC" evidence="25">
    <location>
        <begin position="542"/>
        <end position="599"/>
    </location>
</feature>
<dbReference type="Pfam" id="PF08448">
    <property type="entry name" value="PAS_4"/>
    <property type="match status" value="2"/>
</dbReference>
<evidence type="ECO:0000256" key="1">
    <source>
        <dbReference type="ARBA" id="ARBA00000085"/>
    </source>
</evidence>
<evidence type="ECO:0000313" key="29">
    <source>
        <dbReference type="Proteomes" id="UP000238589"/>
    </source>
</evidence>
<keyword evidence="9" id="KW-0547">Nucleotide-binding</keyword>
<evidence type="ECO:0000256" key="3">
    <source>
        <dbReference type="ARBA" id="ARBA00012438"/>
    </source>
</evidence>
<keyword evidence="7" id="KW-0812">Transmembrane</keyword>
<keyword evidence="15" id="KW-0472">Membrane</keyword>
<dbReference type="Pfam" id="PF00512">
    <property type="entry name" value="HisKA"/>
    <property type="match status" value="1"/>
</dbReference>
<dbReference type="PROSITE" id="PS50110">
    <property type="entry name" value="RESPONSE_REGULATORY"/>
    <property type="match status" value="2"/>
</dbReference>
<dbReference type="SMART" id="SM00387">
    <property type="entry name" value="HATPase_c"/>
    <property type="match status" value="1"/>
</dbReference>
<dbReference type="EMBL" id="PVLQ01000063">
    <property type="protein sequence ID" value="PRD64579.1"/>
    <property type="molecule type" value="Genomic_DNA"/>
</dbReference>
<evidence type="ECO:0000256" key="4">
    <source>
        <dbReference type="ARBA" id="ARBA00022475"/>
    </source>
</evidence>
<feature type="domain" description="PAS" evidence="24">
    <location>
        <begin position="474"/>
        <end position="544"/>
    </location>
</feature>
<dbReference type="InterPro" id="IPR006189">
    <property type="entry name" value="CHASE_dom"/>
</dbReference>
<keyword evidence="29" id="KW-1185">Reference proteome</keyword>
<dbReference type="CDD" id="cd00088">
    <property type="entry name" value="HPT"/>
    <property type="match status" value="1"/>
</dbReference>
<proteinExistence type="predicted"/>
<dbReference type="Gene3D" id="3.30.450.350">
    <property type="entry name" value="CHASE domain"/>
    <property type="match status" value="1"/>
</dbReference>
<dbReference type="PROSITE" id="PS50839">
    <property type="entry name" value="CHASE"/>
    <property type="match status" value="1"/>
</dbReference>
<evidence type="ECO:0000256" key="2">
    <source>
        <dbReference type="ARBA" id="ARBA00004651"/>
    </source>
</evidence>
<dbReference type="InterPro" id="IPR035965">
    <property type="entry name" value="PAS-like_dom_sf"/>
</dbReference>
<comment type="function">
    <text evidence="16">Member of the two-component regulatory system BvgS/BvgA. Phosphorylates BvgA via a four-step phosphorelay in response to environmental signals.</text>
</comment>
<evidence type="ECO:0000259" key="26">
    <source>
        <dbReference type="PROSITE" id="PS50839"/>
    </source>
</evidence>
<keyword evidence="4" id="KW-1003">Cell membrane</keyword>
<feature type="domain" description="Histidine kinase" evidence="22">
    <location>
        <begin position="766"/>
        <end position="989"/>
    </location>
</feature>
<dbReference type="PANTHER" id="PTHR45339:SF1">
    <property type="entry name" value="HYBRID SIGNAL TRANSDUCTION HISTIDINE KINASE J"/>
    <property type="match status" value="1"/>
</dbReference>
<dbReference type="SUPFAM" id="SSF47384">
    <property type="entry name" value="Homodimeric domain of signal transducing histidine kinase"/>
    <property type="match status" value="1"/>
</dbReference>
<dbReference type="SUPFAM" id="SSF55874">
    <property type="entry name" value="ATPase domain of HSP90 chaperone/DNA topoisomerase II/histidine kinase"/>
    <property type="match status" value="1"/>
</dbReference>
<dbReference type="InterPro" id="IPR008207">
    <property type="entry name" value="Sig_transdc_His_kin_Hpt_dom"/>
</dbReference>
<evidence type="ECO:0000259" key="23">
    <source>
        <dbReference type="PROSITE" id="PS50110"/>
    </source>
</evidence>
<dbReference type="SUPFAM" id="SSF47226">
    <property type="entry name" value="Histidine-containing phosphotransfer domain, HPT domain"/>
    <property type="match status" value="1"/>
</dbReference>
<evidence type="ECO:0000256" key="6">
    <source>
        <dbReference type="ARBA" id="ARBA00022679"/>
    </source>
</evidence>
<name>A0A2S9K299_9BURK</name>
<dbReference type="InterPro" id="IPR036890">
    <property type="entry name" value="HATPase_C_sf"/>
</dbReference>
<evidence type="ECO:0000259" key="24">
    <source>
        <dbReference type="PROSITE" id="PS50112"/>
    </source>
</evidence>
<dbReference type="EC" id="2.7.13.3" evidence="3"/>
<evidence type="ECO:0000256" key="18">
    <source>
        <dbReference type="ARBA" id="ARBA00068150"/>
    </source>
</evidence>
<dbReference type="FunFam" id="3.30.565.10:FF:000010">
    <property type="entry name" value="Sensor histidine kinase RcsC"/>
    <property type="match status" value="1"/>
</dbReference>
<dbReference type="Gene3D" id="1.20.120.160">
    <property type="entry name" value="HPT domain"/>
    <property type="match status" value="1"/>
</dbReference>
<evidence type="ECO:0000256" key="9">
    <source>
        <dbReference type="ARBA" id="ARBA00022741"/>
    </source>
</evidence>
<evidence type="ECO:0000313" key="28">
    <source>
        <dbReference type="EMBL" id="PRD64579.1"/>
    </source>
</evidence>
<keyword evidence="8" id="KW-0732">Signal</keyword>
<feature type="domain" description="Response regulatory" evidence="23">
    <location>
        <begin position="1007"/>
        <end position="1128"/>
    </location>
</feature>
<feature type="modified residue" description="4-aspartylphosphate" evidence="21">
    <location>
        <position position="1061"/>
    </location>
</feature>
<dbReference type="SMART" id="SM00086">
    <property type="entry name" value="PAC"/>
    <property type="match status" value="2"/>
</dbReference>
<dbReference type="PROSITE" id="PS50112">
    <property type="entry name" value="PAS"/>
    <property type="match status" value="2"/>
</dbReference>
<dbReference type="Pfam" id="PF00072">
    <property type="entry name" value="Response_reg"/>
    <property type="match status" value="2"/>
</dbReference>
<evidence type="ECO:0000256" key="5">
    <source>
        <dbReference type="ARBA" id="ARBA00022553"/>
    </source>
</evidence>
<dbReference type="NCBIfam" id="TIGR00229">
    <property type="entry name" value="sensory_box"/>
    <property type="match status" value="3"/>
</dbReference>
<comment type="subcellular location">
    <subcellularLocation>
        <location evidence="2">Cell membrane</location>
        <topology evidence="2">Multi-pass membrane protein</topology>
    </subcellularLocation>
</comment>
<keyword evidence="14" id="KW-0843">Virulence</keyword>
<dbReference type="InterPro" id="IPR036097">
    <property type="entry name" value="HisK_dim/P_sf"/>
</dbReference>
<dbReference type="SMART" id="SM00448">
    <property type="entry name" value="REC"/>
    <property type="match status" value="2"/>
</dbReference>
<dbReference type="PROSITE" id="PS50109">
    <property type="entry name" value="HIS_KIN"/>
    <property type="match status" value="1"/>
</dbReference>
<comment type="caution">
    <text evidence="28">The sequence shown here is derived from an EMBL/GenBank/DDBJ whole genome shotgun (WGS) entry which is preliminary data.</text>
</comment>
<evidence type="ECO:0000256" key="8">
    <source>
        <dbReference type="ARBA" id="ARBA00022729"/>
    </source>
</evidence>
<dbReference type="SMART" id="SM00073">
    <property type="entry name" value="HPT"/>
    <property type="match status" value="1"/>
</dbReference>
<dbReference type="Pfam" id="PF01627">
    <property type="entry name" value="Hpt"/>
    <property type="match status" value="1"/>
</dbReference>
<accession>A0A2S9K299</accession>
<evidence type="ECO:0000259" key="25">
    <source>
        <dbReference type="PROSITE" id="PS50113"/>
    </source>
</evidence>
<feature type="domain" description="HPt" evidence="27">
    <location>
        <begin position="1319"/>
        <end position="1424"/>
    </location>
</feature>
<dbReference type="SMART" id="SM00091">
    <property type="entry name" value="PAS"/>
    <property type="match status" value="3"/>
</dbReference>
<dbReference type="InterPro" id="IPR000700">
    <property type="entry name" value="PAS-assoc_C"/>
</dbReference>
<dbReference type="InterPro" id="IPR013656">
    <property type="entry name" value="PAS_4"/>
</dbReference>
<dbReference type="GO" id="GO:0000155">
    <property type="term" value="F:phosphorelay sensor kinase activity"/>
    <property type="evidence" value="ECO:0007669"/>
    <property type="project" value="InterPro"/>
</dbReference>
<feature type="domain" description="CHASE" evidence="26">
    <location>
        <begin position="137"/>
        <end position="291"/>
    </location>
</feature>
<evidence type="ECO:0000256" key="16">
    <source>
        <dbReference type="ARBA" id="ARBA00058004"/>
    </source>
</evidence>
<dbReference type="Pfam" id="PF02518">
    <property type="entry name" value="HATPase_c"/>
    <property type="match status" value="1"/>
</dbReference>
<comment type="catalytic activity">
    <reaction evidence="1">
        <text>ATP + protein L-histidine = ADP + protein N-phospho-L-histidine.</text>
        <dbReference type="EC" id="2.7.13.3"/>
    </reaction>
</comment>
<dbReference type="GO" id="GO:0005524">
    <property type="term" value="F:ATP binding"/>
    <property type="evidence" value="ECO:0007669"/>
    <property type="project" value="UniProtKB-KW"/>
</dbReference>
<keyword evidence="6" id="KW-0808">Transferase</keyword>
<evidence type="ECO:0000259" key="22">
    <source>
        <dbReference type="PROSITE" id="PS50109"/>
    </source>
</evidence>
<dbReference type="InterPro" id="IPR004358">
    <property type="entry name" value="Sig_transdc_His_kin-like_C"/>
</dbReference>
<evidence type="ECO:0000256" key="19">
    <source>
        <dbReference type="ARBA" id="ARBA00070152"/>
    </source>
</evidence>
<dbReference type="PROSITE" id="PS50894">
    <property type="entry name" value="HPT"/>
    <property type="match status" value="1"/>
</dbReference>
<keyword evidence="11" id="KW-0067">ATP-binding</keyword>
<feature type="domain" description="PAS" evidence="24">
    <location>
        <begin position="349"/>
        <end position="419"/>
    </location>
</feature>
<gene>
    <name evidence="28" type="ORF">C6P64_13860</name>
</gene>
<dbReference type="PRINTS" id="PR00344">
    <property type="entry name" value="BCTRLSENSOR"/>
</dbReference>
<dbReference type="CDD" id="cd00082">
    <property type="entry name" value="HisKA"/>
    <property type="match status" value="1"/>
</dbReference>
<keyword evidence="12" id="KW-1133">Transmembrane helix</keyword>
<dbReference type="InterPro" id="IPR011006">
    <property type="entry name" value="CheY-like_superfamily"/>
</dbReference>
<dbReference type="PANTHER" id="PTHR45339">
    <property type="entry name" value="HYBRID SIGNAL TRANSDUCTION HISTIDINE KINASE J"/>
    <property type="match status" value="1"/>
</dbReference>
<comment type="subunit">
    <text evidence="17">At low DSF concentrations, interacts with RpfF.</text>
</comment>
<dbReference type="InterPro" id="IPR001610">
    <property type="entry name" value="PAC"/>
</dbReference>
<feature type="domain" description="PAC" evidence="25">
    <location>
        <begin position="698"/>
        <end position="748"/>
    </location>
</feature>
<feature type="modified residue" description="4-aspartylphosphate" evidence="21">
    <location>
        <position position="1205"/>
    </location>
</feature>
<dbReference type="Pfam" id="PF13426">
    <property type="entry name" value="PAS_9"/>
    <property type="match status" value="1"/>
</dbReference>
<dbReference type="InterPro" id="IPR000014">
    <property type="entry name" value="PAS"/>
</dbReference>
<dbReference type="CDD" id="cd00130">
    <property type="entry name" value="PAS"/>
    <property type="match status" value="3"/>
</dbReference>
<dbReference type="Gene3D" id="3.40.50.2300">
    <property type="match status" value="2"/>
</dbReference>
<dbReference type="InterPro" id="IPR003594">
    <property type="entry name" value="HATPase_dom"/>
</dbReference>
<dbReference type="PROSITE" id="PS50113">
    <property type="entry name" value="PAC"/>
    <property type="match status" value="2"/>
</dbReference>
<dbReference type="GO" id="GO:0005886">
    <property type="term" value="C:plasma membrane"/>
    <property type="evidence" value="ECO:0007669"/>
    <property type="project" value="UniProtKB-SubCell"/>
</dbReference>
<evidence type="ECO:0000256" key="13">
    <source>
        <dbReference type="ARBA" id="ARBA00023012"/>
    </source>
</evidence>
<dbReference type="SMART" id="SM01079">
    <property type="entry name" value="CHASE"/>
    <property type="match status" value="1"/>
</dbReference>
<dbReference type="CDD" id="cd16922">
    <property type="entry name" value="HATPase_EvgS-ArcB-TorS-like"/>
    <property type="match status" value="1"/>
</dbReference>
<evidence type="ECO:0000256" key="7">
    <source>
        <dbReference type="ARBA" id="ARBA00022692"/>
    </source>
</evidence>
<dbReference type="Proteomes" id="UP000238589">
    <property type="component" value="Unassembled WGS sequence"/>
</dbReference>
<organism evidence="28 29">
    <name type="scientific">Malikia granosa</name>
    <dbReference type="NCBI Taxonomy" id="263067"/>
    <lineage>
        <taxon>Bacteria</taxon>
        <taxon>Pseudomonadati</taxon>
        <taxon>Pseudomonadota</taxon>
        <taxon>Betaproteobacteria</taxon>
        <taxon>Burkholderiales</taxon>
        <taxon>Comamonadaceae</taxon>
        <taxon>Malikia</taxon>
    </lineage>
</organism>
<feature type="domain" description="Response regulatory" evidence="23">
    <location>
        <begin position="1156"/>
        <end position="1272"/>
    </location>
</feature>
<dbReference type="FunFam" id="1.10.287.130:FF:000002">
    <property type="entry name" value="Two-component osmosensing histidine kinase"/>
    <property type="match status" value="1"/>
</dbReference>
<sequence>MKRTPNWLSWLVLAIGLALTLGLHEFSQRWIRSADEDRFLLRSNEFRTALHTHLVGLTQVLRGAQAYAGQNPLISPEAWQRMRDTLRLEESYPGFTDLIHLRAASGEQLPELIDSQRMLGGQEFVLKPPGVRDFHVVVTNLAPVTEKNRVALGIDSWQSPERRDALERARDTGNPQLSARVQLAVDQGPDRLPGFLIYQPLYRGGALPDTVEQRRALLVGFVGTSLRYQDLVRELLPADRQPLAIELRDAAVAEEGSGTLVFSSQPAAGESPRLMRQQLSLDIGGRRWTLVCTASDDFLLPIEQAYPQLVLAVGLLLSLLLFALSRAQIQQRLRAERMAESMSRSVLSTRDHLASILEAVPDMLLEIDAEGRITEVRSARQAPFEIRPPALVGQHYAQVLPPAAAEVIAAGLQAARLHGSDYGRRYCLAQAGGDCWYEASIACRLRGDAEQPYYVLLSRDVSEQVRLERELRQQHERLNTILDSVEAYIYIKGTDYRYQYANRRTCALFKRSLEQIIGHQDADFFEPAVAERVRQVDRRVIEQGERVVAEDFNVLQDGSSSTDLTIKIPLRDEEGRVYALCGISTDVSPLKQAQAELERYRQHLQQLVDERTAELATATRALSLASAEQQAVFNAATAGLIFVKDHQIQRCNRTMEQMFGYGPGELIGQAPRIFYADDEAFAKLQQKFQPDMLAHGNFRTEQELMRKDGSRFWARVSAQVIDRDVSKGYAGMVQDITAEREAFEAMQRSKEMAEQNARAKADFLANMSHEIRTPMNAVIGMTHLVLKTELTPRQLDYLQKIQLSSQHLLGIINDILDFSKLEADKMSVERAHFDLDQMLDNVVGLFVTKTDSKGLELVVDVAQDVPRDLIGDPLRIGQVLINYANNAVKFTEQGTITIRVALEPGQEPADELLLRFSVQDTGIGISPEQCALLFQSFQQADSSTTRKYGGTGLGLVISKRLAELMGGQVGVVSEPGQGSTFWFTARLGLGADQPRRWLAQPDLQGRRILVVDDNDPAREVMGEMLRSMGFAVSTVASGPLALAELSQAAAAGQPYEVVFLDWKMPGMDGVTVARKIAALPLPRRPLVLMVTAYDRGELLELSEEVGISDVLVKPVTPSVLFDTVMRLLGAELDELSPLPRPERGLQADTAPLQGARALLVEDNEINQEVAIELLRELGLWVDLAPDGAVALERVQQNPYDVVLMDMQMPVMDGLTATRQIRQLSWLQELPILAMTANAMTGDRERCLEAGMNDYIAKPIDPQDLAAKLLRWVKPSRSRSRRASRRQRSTVRPAATGRGVSFAGIAGLDTVLGLRQVLGREPLYQQLLARFASDQAATPARLAGAIAAADWVQAERLAHTLKGVAAQIGALELRERAERLEQALRERAPQDRLELLQAGIAQALPPLVEAIRQRLPQQAANVTAVLKDPQQWRRLRAQLVSLLEQADTDSLALFEANRSLLQAALGPHYEPLAKALENFDFEQALLAIRQAG</sequence>
<dbReference type="SUPFAM" id="SSF52172">
    <property type="entry name" value="CheY-like"/>
    <property type="match status" value="2"/>
</dbReference>
<dbReference type="Gene3D" id="3.30.450.20">
    <property type="entry name" value="PAS domain"/>
    <property type="match status" value="3"/>
</dbReference>
<dbReference type="InterPro" id="IPR003661">
    <property type="entry name" value="HisK_dim/P_dom"/>
</dbReference>
<keyword evidence="5 21" id="KW-0597">Phosphoprotein</keyword>
<dbReference type="InterPro" id="IPR005467">
    <property type="entry name" value="His_kinase_dom"/>
</dbReference>
<evidence type="ECO:0000256" key="14">
    <source>
        <dbReference type="ARBA" id="ARBA00023026"/>
    </source>
</evidence>
<evidence type="ECO:0000256" key="21">
    <source>
        <dbReference type="PROSITE-ProRule" id="PRU00169"/>
    </source>
</evidence>
<keyword evidence="10" id="KW-0418">Kinase</keyword>
<evidence type="ECO:0000259" key="27">
    <source>
        <dbReference type="PROSITE" id="PS50894"/>
    </source>
</evidence>
<dbReference type="InterPro" id="IPR001789">
    <property type="entry name" value="Sig_transdc_resp-reg_receiver"/>
</dbReference>
<dbReference type="SUPFAM" id="SSF55785">
    <property type="entry name" value="PYP-like sensor domain (PAS domain)"/>
    <property type="match status" value="3"/>
</dbReference>
<evidence type="ECO:0000256" key="12">
    <source>
        <dbReference type="ARBA" id="ARBA00022989"/>
    </source>
</evidence>
<reference evidence="28 29" key="1">
    <citation type="submission" date="2018-03" db="EMBL/GenBank/DDBJ databases">
        <title>Comparative genomics illustrates the genes involved in a hyperalkaliphilic mechanisms of Serpentinomonas isolated from highly-alkaline calcium-rich serpentinized springs.</title>
        <authorList>
            <person name="Suzuki S."/>
            <person name="Ishii S."/>
            <person name="Walworth N."/>
            <person name="Bird L."/>
            <person name="Kuenen J.G."/>
            <person name="Nealson K.H."/>
        </authorList>
    </citation>
    <scope>NUCLEOTIDE SEQUENCE [LARGE SCALE GENOMIC DNA]</scope>
    <source>
        <strain evidence="28 29">P1</strain>
    </source>
</reference>
<evidence type="ECO:0000256" key="17">
    <source>
        <dbReference type="ARBA" id="ARBA00064003"/>
    </source>
</evidence>
<protein>
    <recommendedName>
        <fullName evidence="18">Sensory/regulatory protein RpfC</fullName>
        <ecNumber evidence="3">2.7.13.3</ecNumber>
    </recommendedName>
    <alternativeName>
        <fullName evidence="19">Virulence sensor protein BvgS</fullName>
    </alternativeName>
</protein>
<dbReference type="InterPro" id="IPR036641">
    <property type="entry name" value="HPT_dom_sf"/>
</dbReference>
<evidence type="ECO:0000256" key="15">
    <source>
        <dbReference type="ARBA" id="ARBA00023136"/>
    </source>
</evidence>